<protein>
    <submittedName>
        <fullName evidence="1">Putative type III secretion system chaperone protein</fullName>
    </submittedName>
</protein>
<organism evidence="1 2">
    <name type="scientific">Vibrio azureus NBRC 104587</name>
    <dbReference type="NCBI Taxonomy" id="1219077"/>
    <lineage>
        <taxon>Bacteria</taxon>
        <taxon>Pseudomonadati</taxon>
        <taxon>Pseudomonadota</taxon>
        <taxon>Gammaproteobacteria</taxon>
        <taxon>Vibrionales</taxon>
        <taxon>Vibrionaceae</taxon>
        <taxon>Vibrio</taxon>
    </lineage>
</organism>
<dbReference type="AlphaFoldDB" id="U3CHZ1"/>
<dbReference type="Gene3D" id="3.30.1460.10">
    <property type="match status" value="1"/>
</dbReference>
<gene>
    <name evidence="1" type="ORF">VAZ01S_096_00100</name>
</gene>
<dbReference type="RefSeq" id="WP_021711593.1">
    <property type="nucleotide sequence ID" value="NZ_BAOB01000498.1"/>
</dbReference>
<dbReference type="CDD" id="cd17031">
    <property type="entry name" value="T3SC_IA_SycN-like"/>
    <property type="match status" value="1"/>
</dbReference>
<evidence type="ECO:0000313" key="2">
    <source>
        <dbReference type="Proteomes" id="UP000016567"/>
    </source>
</evidence>
<name>U3CHZ1_9VIBR</name>
<dbReference type="eggNOG" id="ENOG5033E8X">
    <property type="taxonomic scope" value="Bacteria"/>
</dbReference>
<dbReference type="GO" id="GO:0009306">
    <property type="term" value="P:protein secretion"/>
    <property type="evidence" value="ECO:0007669"/>
    <property type="project" value="InterPro"/>
</dbReference>
<dbReference type="SUPFAM" id="SSF69635">
    <property type="entry name" value="Type III secretory system chaperone-like"/>
    <property type="match status" value="1"/>
</dbReference>
<keyword evidence="2" id="KW-1185">Reference proteome</keyword>
<dbReference type="OrthoDB" id="6969782at2"/>
<reference evidence="1 2" key="1">
    <citation type="submission" date="2013-09" db="EMBL/GenBank/DDBJ databases">
        <title>Whole genome shotgun sequence of Vibrio azureus NBRC 104587.</title>
        <authorList>
            <person name="Isaki S."/>
            <person name="Hosoyama A."/>
            <person name="Numata M."/>
            <person name="Hashimoto M."/>
            <person name="Hosoyama Y."/>
            <person name="Tsuchikane K."/>
            <person name="Noguchi M."/>
            <person name="Hirakata S."/>
            <person name="Ichikawa N."/>
            <person name="Ohji S."/>
            <person name="Yamazoe A."/>
            <person name="Fujita N."/>
        </authorList>
    </citation>
    <scope>NUCLEOTIDE SEQUENCE [LARGE SCALE GENOMIC DNA]</scope>
    <source>
        <strain evidence="1 2">NBRC 104587</strain>
    </source>
</reference>
<sequence>MNWIDASVDDFFRGMGLDNIDFSLVGRAQLSFEESGTLHIERHENRLYLMLSKPLPWDGFSRYAQAALTLCHADNGWPFVIKAGLLDEQNLVFSAEIEAQEVTLPTIEQAFALLNRLHEKVINS</sequence>
<dbReference type="STRING" id="1219077.VAZ01S_096_00100"/>
<proteinExistence type="predicted"/>
<dbReference type="Pfam" id="PF21665">
    <property type="entry name" value="Type_III_SycN"/>
    <property type="match status" value="1"/>
</dbReference>
<dbReference type="NCBIfam" id="TIGR02503">
    <property type="entry name" value="type_III_SycN"/>
    <property type="match status" value="1"/>
</dbReference>
<dbReference type="EMBL" id="BATL01000096">
    <property type="protein sequence ID" value="GAD77858.1"/>
    <property type="molecule type" value="Genomic_DNA"/>
</dbReference>
<dbReference type="Proteomes" id="UP000016567">
    <property type="component" value="Unassembled WGS sequence"/>
</dbReference>
<comment type="caution">
    <text evidence="1">The sequence shown here is derived from an EMBL/GenBank/DDBJ whole genome shotgun (WGS) entry which is preliminary data.</text>
</comment>
<evidence type="ECO:0000313" key="1">
    <source>
        <dbReference type="EMBL" id="GAD77858.1"/>
    </source>
</evidence>
<accession>U3CHZ1</accession>
<dbReference type="InterPro" id="IPR012673">
    <property type="entry name" value="T3SS_SynN"/>
</dbReference>